<feature type="region of interest" description="Disordered" evidence="2">
    <location>
        <begin position="67"/>
        <end position="94"/>
    </location>
</feature>
<sequence>MDHGLAMDDSSKDPILDRLDRLSERLMERMDRLEERLRALEQDNGEIISLLIAIRAQLEDAACDLMIEQPADPDDAETGDGAGGGAAGRAPYLH</sequence>
<gene>
    <name evidence="3" type="ORF">DEW08_18045</name>
</gene>
<organism evidence="3 4">
    <name type="scientific">Azospirillum thermophilum</name>
    <dbReference type="NCBI Taxonomy" id="2202148"/>
    <lineage>
        <taxon>Bacteria</taxon>
        <taxon>Pseudomonadati</taxon>
        <taxon>Pseudomonadota</taxon>
        <taxon>Alphaproteobacteria</taxon>
        <taxon>Rhodospirillales</taxon>
        <taxon>Azospirillaceae</taxon>
        <taxon>Azospirillum</taxon>
    </lineage>
</organism>
<name>A0A2S2CTU6_9PROT</name>
<accession>A0A2S2CTU6</accession>
<dbReference type="RefSeq" id="WP_109329471.1">
    <property type="nucleotide sequence ID" value="NZ_CP029353.1"/>
</dbReference>
<keyword evidence="1" id="KW-0175">Coiled coil</keyword>
<evidence type="ECO:0000256" key="1">
    <source>
        <dbReference type="SAM" id="Coils"/>
    </source>
</evidence>
<keyword evidence="4" id="KW-1185">Reference proteome</keyword>
<proteinExistence type="predicted"/>
<dbReference type="KEGG" id="azz:DEW08_18045"/>
<evidence type="ECO:0008006" key="5">
    <source>
        <dbReference type="Google" id="ProtNLM"/>
    </source>
</evidence>
<dbReference type="EMBL" id="CP029353">
    <property type="protein sequence ID" value="AWK87835.1"/>
    <property type="molecule type" value="Genomic_DNA"/>
</dbReference>
<protein>
    <recommendedName>
        <fullName evidence="5">SlyX protein</fullName>
    </recommendedName>
</protein>
<reference evidence="4" key="1">
    <citation type="submission" date="2018-05" db="EMBL/GenBank/DDBJ databases">
        <title>Azospirillum thermophila sp. nov., a novel isolated from hot spring.</title>
        <authorList>
            <person name="Zhao Z."/>
        </authorList>
    </citation>
    <scope>NUCLEOTIDE SEQUENCE [LARGE SCALE GENOMIC DNA]</scope>
    <source>
        <strain evidence="4">CFH 70021</strain>
    </source>
</reference>
<feature type="coiled-coil region" evidence="1">
    <location>
        <begin position="16"/>
        <end position="50"/>
    </location>
</feature>
<dbReference type="Proteomes" id="UP000245629">
    <property type="component" value="Chromosome 2"/>
</dbReference>
<evidence type="ECO:0000313" key="3">
    <source>
        <dbReference type="EMBL" id="AWK87835.1"/>
    </source>
</evidence>
<evidence type="ECO:0000313" key="4">
    <source>
        <dbReference type="Proteomes" id="UP000245629"/>
    </source>
</evidence>
<dbReference type="AlphaFoldDB" id="A0A2S2CTU6"/>
<evidence type="ECO:0000256" key="2">
    <source>
        <dbReference type="SAM" id="MobiDB-lite"/>
    </source>
</evidence>